<feature type="region of interest" description="Disordered" evidence="6">
    <location>
        <begin position="1"/>
        <end position="21"/>
    </location>
</feature>
<comment type="similarity">
    <text evidence="5">Belongs to the copper transporter (Ctr) (TC 1.A.56) family. SLC31A subfamily.</text>
</comment>
<gene>
    <name evidence="7" type="ORF">HYPBUDRAFT_102163</name>
</gene>
<dbReference type="GeneID" id="30992730"/>
<dbReference type="PANTHER" id="PTHR12483">
    <property type="entry name" value="SOLUTE CARRIER FAMILY 31 COPPER TRANSPORTERS"/>
    <property type="match status" value="1"/>
</dbReference>
<keyword evidence="5" id="KW-0187">Copper transport</keyword>
<dbReference type="Proteomes" id="UP000095085">
    <property type="component" value="Unassembled WGS sequence"/>
</dbReference>
<dbReference type="InterPro" id="IPR007274">
    <property type="entry name" value="Cop_transporter"/>
</dbReference>
<keyword evidence="5" id="KW-0813">Transport</keyword>
<name>A0A1E4RR45_9ASCO</name>
<keyword evidence="2 5" id="KW-0812">Transmembrane</keyword>
<keyword evidence="5" id="KW-0186">Copper</keyword>
<accession>A0A1E4RR45</accession>
<evidence type="ECO:0000256" key="6">
    <source>
        <dbReference type="SAM" id="MobiDB-lite"/>
    </source>
</evidence>
<dbReference type="OrthoDB" id="73901at2759"/>
<sequence>MGSSSMAMASSTMDSMSHSTMGSMSLSSSLMMDMDHSGMSMHMYFTTNYKDYPVLFKGLHAKNAGEAFGIFVLLFFVAFLVRGIEFARNYLEQRIWKNPSYLDCHPGESTGASNALMGSANKAPNSCCGGETEIESNNNSLQKSVSNLERNENVSGEGPHANGYPTKVPLASSLVRDAIRLILCILPDLFGFALMLACMTYTLTYFFAVVIGLGLGRFFFERLSDTYALKPVGANGAFHCS</sequence>
<dbReference type="STRING" id="984485.A0A1E4RR45"/>
<evidence type="ECO:0000256" key="2">
    <source>
        <dbReference type="ARBA" id="ARBA00022692"/>
    </source>
</evidence>
<keyword evidence="8" id="KW-1185">Reference proteome</keyword>
<comment type="subcellular location">
    <subcellularLocation>
        <location evidence="1 5">Membrane</location>
        <topology evidence="1 5">Multi-pass membrane protein</topology>
    </subcellularLocation>
</comment>
<evidence type="ECO:0000256" key="1">
    <source>
        <dbReference type="ARBA" id="ARBA00004141"/>
    </source>
</evidence>
<dbReference type="GO" id="GO:0005886">
    <property type="term" value="C:plasma membrane"/>
    <property type="evidence" value="ECO:0007669"/>
    <property type="project" value="TreeGrafter"/>
</dbReference>
<dbReference type="EMBL" id="KV454538">
    <property type="protein sequence ID" value="ODV69696.1"/>
    <property type="molecule type" value="Genomic_DNA"/>
</dbReference>
<dbReference type="Pfam" id="PF04145">
    <property type="entry name" value="Ctr"/>
    <property type="match status" value="1"/>
</dbReference>
<dbReference type="PANTHER" id="PTHR12483:SF27">
    <property type="entry name" value="COPPER TRANSPORT PROTEIN CTR1"/>
    <property type="match status" value="1"/>
</dbReference>
<evidence type="ECO:0000256" key="5">
    <source>
        <dbReference type="RuleBase" id="RU367022"/>
    </source>
</evidence>
<keyword evidence="5" id="KW-0406">Ion transport</keyword>
<dbReference type="RefSeq" id="XP_020078763.1">
    <property type="nucleotide sequence ID" value="XM_020218180.1"/>
</dbReference>
<keyword evidence="3 5" id="KW-1133">Transmembrane helix</keyword>
<organism evidence="7 8">
    <name type="scientific">Hyphopichia burtonii NRRL Y-1933</name>
    <dbReference type="NCBI Taxonomy" id="984485"/>
    <lineage>
        <taxon>Eukaryota</taxon>
        <taxon>Fungi</taxon>
        <taxon>Dikarya</taxon>
        <taxon>Ascomycota</taxon>
        <taxon>Saccharomycotina</taxon>
        <taxon>Pichiomycetes</taxon>
        <taxon>Debaryomycetaceae</taxon>
        <taxon>Hyphopichia</taxon>
    </lineage>
</organism>
<evidence type="ECO:0000313" key="7">
    <source>
        <dbReference type="EMBL" id="ODV69696.1"/>
    </source>
</evidence>
<dbReference type="GO" id="GO:0005375">
    <property type="term" value="F:copper ion transmembrane transporter activity"/>
    <property type="evidence" value="ECO:0007669"/>
    <property type="project" value="UniProtKB-UniRule"/>
</dbReference>
<evidence type="ECO:0000313" key="8">
    <source>
        <dbReference type="Proteomes" id="UP000095085"/>
    </source>
</evidence>
<reference evidence="8" key="1">
    <citation type="submission" date="2016-05" db="EMBL/GenBank/DDBJ databases">
        <title>Comparative genomics of biotechnologically important yeasts.</title>
        <authorList>
            <consortium name="DOE Joint Genome Institute"/>
            <person name="Riley R."/>
            <person name="Haridas S."/>
            <person name="Wolfe K.H."/>
            <person name="Lopes M.R."/>
            <person name="Hittinger C.T."/>
            <person name="Goker M."/>
            <person name="Salamov A."/>
            <person name="Wisecaver J."/>
            <person name="Long T.M."/>
            <person name="Aerts A.L."/>
            <person name="Barry K."/>
            <person name="Choi C."/>
            <person name="Clum A."/>
            <person name="Coughlan A.Y."/>
            <person name="Deshpande S."/>
            <person name="Douglass A.P."/>
            <person name="Hanson S.J."/>
            <person name="Klenk H.-P."/>
            <person name="Labutti K."/>
            <person name="Lapidus A."/>
            <person name="Lindquist E."/>
            <person name="Lipzen A."/>
            <person name="Meier-Kolthoff J.P."/>
            <person name="Ohm R.A."/>
            <person name="Otillar R.P."/>
            <person name="Pangilinan J."/>
            <person name="Peng Y."/>
            <person name="Rokas A."/>
            <person name="Rosa C.A."/>
            <person name="Scheuner C."/>
            <person name="Sibirny A.A."/>
            <person name="Slot J.C."/>
            <person name="Stielow J.B."/>
            <person name="Sun H."/>
            <person name="Kurtzman C.P."/>
            <person name="Blackwell M."/>
            <person name="Grigoriev I.V."/>
            <person name="Jeffries T.W."/>
        </authorList>
    </citation>
    <scope>NUCLEOTIDE SEQUENCE [LARGE SCALE GENOMIC DNA]</scope>
    <source>
        <strain evidence="8">NRRL Y-1933</strain>
    </source>
</reference>
<proteinExistence type="inferred from homology"/>
<keyword evidence="4 5" id="KW-0472">Membrane</keyword>
<protein>
    <recommendedName>
        <fullName evidence="5">Copper transport protein</fullName>
    </recommendedName>
</protein>
<feature type="transmembrane region" description="Helical" evidence="5">
    <location>
        <begin position="189"/>
        <end position="215"/>
    </location>
</feature>
<evidence type="ECO:0000256" key="3">
    <source>
        <dbReference type="ARBA" id="ARBA00022989"/>
    </source>
</evidence>
<evidence type="ECO:0000256" key="4">
    <source>
        <dbReference type="ARBA" id="ARBA00023136"/>
    </source>
</evidence>
<dbReference type="AlphaFoldDB" id="A0A1E4RR45"/>